<accession>A0A7X2V5T5</accession>
<evidence type="ECO:0000313" key="1">
    <source>
        <dbReference type="EMBL" id="MTH54526.1"/>
    </source>
</evidence>
<dbReference type="SUPFAM" id="SSF140453">
    <property type="entry name" value="EsxAB dimer-like"/>
    <property type="match status" value="1"/>
</dbReference>
<proteinExistence type="predicted"/>
<comment type="caution">
    <text evidence="1">The sequence shown here is derived from an EMBL/GenBank/DDBJ whole genome shotgun (WGS) entry which is preliminary data.</text>
</comment>
<gene>
    <name evidence="1" type="ORF">GKZ89_14065</name>
</gene>
<name>A0A7X2V5T5_9BACI</name>
<dbReference type="OrthoDB" id="2886731at2"/>
<dbReference type="Proteomes" id="UP000434639">
    <property type="component" value="Unassembled WGS sequence"/>
</dbReference>
<reference evidence="1 2" key="1">
    <citation type="journal article" date="2017" name="Int. J. Syst. Evol. Microbiol.">
        <title>Bacillus mangrovi sp. nov., isolated from a sediment sample from a mangrove forest.</title>
        <authorList>
            <person name="Gupta V."/>
            <person name="Singh P.K."/>
            <person name="Korpole S."/>
            <person name="Tanuku N.R.S."/>
            <person name="Pinnaka A.K."/>
        </authorList>
    </citation>
    <scope>NUCLEOTIDE SEQUENCE [LARGE SCALE GENOMIC DNA]</scope>
    <source>
        <strain evidence="1 2">KCTC 33872</strain>
    </source>
</reference>
<dbReference type="RefSeq" id="WP_155113038.1">
    <property type="nucleotide sequence ID" value="NZ_WMIB01000015.1"/>
</dbReference>
<sequence length="115" mass="12870">MNTKEVKVMDSSHVSDLAKKYAEASEKVKDSEFVLRNAAMNEMTGWSGKAREQFDQEFQNMLTKYSWFSQELLETSGQLQKAASLIDQKNAELAAEKLAKELASSNLSCQKPTTA</sequence>
<dbReference type="Gene3D" id="1.10.287.1060">
    <property type="entry name" value="ESAT-6-like"/>
    <property type="match status" value="1"/>
</dbReference>
<evidence type="ECO:0000313" key="2">
    <source>
        <dbReference type="Proteomes" id="UP000434639"/>
    </source>
</evidence>
<dbReference type="InterPro" id="IPR036689">
    <property type="entry name" value="ESAT-6-like_sf"/>
</dbReference>
<dbReference type="AlphaFoldDB" id="A0A7X2V5T5"/>
<dbReference type="EMBL" id="WMIB01000015">
    <property type="protein sequence ID" value="MTH54526.1"/>
    <property type="molecule type" value="Genomic_DNA"/>
</dbReference>
<keyword evidence="2" id="KW-1185">Reference proteome</keyword>
<organism evidence="1 2">
    <name type="scientific">Metabacillus mangrovi</name>
    <dbReference type="NCBI Taxonomy" id="1491830"/>
    <lineage>
        <taxon>Bacteria</taxon>
        <taxon>Bacillati</taxon>
        <taxon>Bacillota</taxon>
        <taxon>Bacilli</taxon>
        <taxon>Bacillales</taxon>
        <taxon>Bacillaceae</taxon>
        <taxon>Metabacillus</taxon>
    </lineage>
</organism>
<protein>
    <submittedName>
        <fullName evidence="1">WXG100 family type VII secretion target</fullName>
    </submittedName>
</protein>